<dbReference type="InterPro" id="IPR005624">
    <property type="entry name" value="PduO/GlcC-like"/>
</dbReference>
<dbReference type="SUPFAM" id="SSF143744">
    <property type="entry name" value="GlcG-like"/>
    <property type="match status" value="1"/>
</dbReference>
<name>A0A1B4V314_9GAMM</name>
<keyword evidence="1" id="KW-0808">Transferase</keyword>
<dbReference type="GO" id="GO:0016740">
    <property type="term" value="F:transferase activity"/>
    <property type="evidence" value="ECO:0007669"/>
    <property type="project" value="UniProtKB-KW"/>
</dbReference>
<evidence type="ECO:0000313" key="2">
    <source>
        <dbReference type="Proteomes" id="UP000218899"/>
    </source>
</evidence>
<dbReference type="AlphaFoldDB" id="A0A1B4V314"/>
<reference evidence="1 2" key="1">
    <citation type="submission" date="2015-08" db="EMBL/GenBank/DDBJ databases">
        <title>Complete genome sequence of Sulfurifustis variabilis.</title>
        <authorList>
            <person name="Miura A."/>
            <person name="Kojima H."/>
            <person name="Fukui M."/>
        </authorList>
    </citation>
    <scope>NUCLEOTIDE SEQUENCE [LARGE SCALE GENOMIC DNA]</scope>
    <source>
        <strain evidence="2">skN76</strain>
    </source>
</reference>
<dbReference type="Proteomes" id="UP000218899">
    <property type="component" value="Chromosome"/>
</dbReference>
<dbReference type="KEGG" id="sva:SVA_0280"/>
<dbReference type="EMBL" id="AP014936">
    <property type="protein sequence ID" value="BAU46862.1"/>
    <property type="molecule type" value="Genomic_DNA"/>
</dbReference>
<dbReference type="InterPro" id="IPR038084">
    <property type="entry name" value="PduO/GlcC-like_sf"/>
</dbReference>
<keyword evidence="2" id="KW-1185">Reference proteome</keyword>
<accession>A0A1B4V314</accession>
<protein>
    <submittedName>
        <fullName evidence="1">Cobalamin adenosyltransferase</fullName>
    </submittedName>
</protein>
<dbReference type="PANTHER" id="PTHR34309:SF1">
    <property type="entry name" value="PROTEIN GLCG"/>
    <property type="match status" value="1"/>
</dbReference>
<proteinExistence type="predicted"/>
<gene>
    <name evidence="1" type="ORF">SVA_0280</name>
</gene>
<sequence>MAPAGAADGPRLTTEVVQRVIAAAVARAGAIKVPMGISVVDAGGNLVGFVKMEGAFVHTHHTSFAKAYTAASVRRPTHETGIPAPILSELGAVTQGRLTGLPGGYPLVLDGRVIGGIGVGGGNAEQDMDVARAGAAASAPPR</sequence>
<dbReference type="PANTHER" id="PTHR34309">
    <property type="entry name" value="SLR1406 PROTEIN"/>
    <property type="match status" value="1"/>
</dbReference>
<dbReference type="Gene3D" id="3.30.450.150">
    <property type="entry name" value="Haem-degrading domain"/>
    <property type="match status" value="1"/>
</dbReference>
<dbReference type="InterPro" id="IPR052517">
    <property type="entry name" value="GlcG_carb_metab_protein"/>
</dbReference>
<evidence type="ECO:0000313" key="1">
    <source>
        <dbReference type="EMBL" id="BAU46862.1"/>
    </source>
</evidence>
<dbReference type="Pfam" id="PF03928">
    <property type="entry name" value="HbpS-like"/>
    <property type="match status" value="1"/>
</dbReference>
<organism evidence="1 2">
    <name type="scientific">Sulfurifustis variabilis</name>
    <dbReference type="NCBI Taxonomy" id="1675686"/>
    <lineage>
        <taxon>Bacteria</taxon>
        <taxon>Pseudomonadati</taxon>
        <taxon>Pseudomonadota</taxon>
        <taxon>Gammaproteobacteria</taxon>
        <taxon>Acidiferrobacterales</taxon>
        <taxon>Acidiferrobacteraceae</taxon>
        <taxon>Sulfurifustis</taxon>
    </lineage>
</organism>